<dbReference type="PANTHER" id="PTHR43795">
    <property type="entry name" value="BIFUNCTIONAL ASPARTATE AMINOTRANSFERASE AND GLUTAMATE/ASPARTATE-PREPHENATE AMINOTRANSFERASE-RELATED"/>
    <property type="match status" value="1"/>
</dbReference>
<dbReference type="GO" id="GO:0008483">
    <property type="term" value="F:transaminase activity"/>
    <property type="evidence" value="ECO:0007669"/>
    <property type="project" value="UniProtKB-KW"/>
</dbReference>
<evidence type="ECO:0000256" key="5">
    <source>
        <dbReference type="ARBA" id="ARBA00023239"/>
    </source>
</evidence>
<dbReference type="InterPro" id="IPR050478">
    <property type="entry name" value="Ethylene_sulfur-biosynth"/>
</dbReference>
<evidence type="ECO:0000256" key="8">
    <source>
        <dbReference type="ARBA" id="ARBA00049554"/>
    </source>
</evidence>
<evidence type="ECO:0000256" key="6">
    <source>
        <dbReference type="ARBA" id="ARBA00037888"/>
    </source>
</evidence>
<dbReference type="InterPro" id="IPR015422">
    <property type="entry name" value="PyrdxlP-dep_Trfase_small"/>
</dbReference>
<evidence type="ECO:0000256" key="4">
    <source>
        <dbReference type="ARBA" id="ARBA00022898"/>
    </source>
</evidence>
<dbReference type="Gene3D" id="3.90.1150.10">
    <property type="entry name" value="Aspartate Aminotransferase, domain 1"/>
    <property type="match status" value="1"/>
</dbReference>
<dbReference type="PANTHER" id="PTHR43795:SF6">
    <property type="entry name" value="1-AMINOCYCLOPROPANE-1-CARBOXYLATE SYNTHASE 6"/>
    <property type="match status" value="1"/>
</dbReference>
<dbReference type="GO" id="GO:0016847">
    <property type="term" value="F:1-aminocyclopropane-1-carboxylate synthase activity"/>
    <property type="evidence" value="ECO:0007669"/>
    <property type="project" value="UniProtKB-EC"/>
</dbReference>
<protein>
    <recommendedName>
        <fullName evidence="7">1-aminocyclopropane-1-carboxylate synthase</fullName>
        <ecNumber evidence="7">4.4.1.14</ecNumber>
    </recommendedName>
</protein>
<keyword evidence="2" id="KW-0266">Ethylene biosynthesis</keyword>
<comment type="cofactor">
    <cofactor evidence="1">
        <name>pyridoxal 5'-phosphate</name>
        <dbReference type="ChEBI" id="CHEBI:597326"/>
    </cofactor>
</comment>
<organism evidence="10 11">
    <name type="scientific">Dillenia turbinata</name>
    <dbReference type="NCBI Taxonomy" id="194707"/>
    <lineage>
        <taxon>Eukaryota</taxon>
        <taxon>Viridiplantae</taxon>
        <taxon>Streptophyta</taxon>
        <taxon>Embryophyta</taxon>
        <taxon>Tracheophyta</taxon>
        <taxon>Spermatophyta</taxon>
        <taxon>Magnoliopsida</taxon>
        <taxon>eudicotyledons</taxon>
        <taxon>Gunneridae</taxon>
        <taxon>Pentapetalae</taxon>
        <taxon>Dilleniales</taxon>
        <taxon>Dilleniaceae</taxon>
        <taxon>Dillenia</taxon>
    </lineage>
</organism>
<keyword evidence="11" id="KW-1185">Reference proteome</keyword>
<evidence type="ECO:0000256" key="2">
    <source>
        <dbReference type="ARBA" id="ARBA00022666"/>
    </source>
</evidence>
<accession>A0AAN8UK53</accession>
<dbReference type="GO" id="GO:0030170">
    <property type="term" value="F:pyridoxal phosphate binding"/>
    <property type="evidence" value="ECO:0007669"/>
    <property type="project" value="InterPro"/>
</dbReference>
<comment type="catalytic activity">
    <reaction evidence="8">
        <text>S-adenosyl-L-methionine = 1-aminocyclopropane-1-carboxylate + S-methyl-5'-thioadenosine + H(+)</text>
        <dbReference type="Rhea" id="RHEA:21744"/>
        <dbReference type="ChEBI" id="CHEBI:15378"/>
        <dbReference type="ChEBI" id="CHEBI:17509"/>
        <dbReference type="ChEBI" id="CHEBI:58360"/>
        <dbReference type="ChEBI" id="CHEBI:59789"/>
        <dbReference type="EC" id="4.4.1.14"/>
    </reaction>
</comment>
<dbReference type="InterPro" id="IPR015421">
    <property type="entry name" value="PyrdxlP-dep_Trfase_major"/>
</dbReference>
<evidence type="ECO:0000256" key="1">
    <source>
        <dbReference type="ARBA" id="ARBA00001933"/>
    </source>
</evidence>
<evidence type="ECO:0000313" key="10">
    <source>
        <dbReference type="EMBL" id="KAK6918323.1"/>
    </source>
</evidence>
<dbReference type="EMBL" id="JBAMMX010000022">
    <property type="protein sequence ID" value="KAK6918323.1"/>
    <property type="molecule type" value="Genomic_DNA"/>
</dbReference>
<reference evidence="10 11" key="1">
    <citation type="submission" date="2023-12" db="EMBL/GenBank/DDBJ databases">
        <title>A high-quality genome assembly for Dillenia turbinata (Dilleniales).</title>
        <authorList>
            <person name="Chanderbali A."/>
        </authorList>
    </citation>
    <scope>NUCLEOTIDE SEQUENCE [LARGE SCALE GENOMIC DNA]</scope>
    <source>
        <strain evidence="10">LSX21</strain>
        <tissue evidence="10">Leaf</tissue>
    </source>
</reference>
<evidence type="ECO:0000256" key="3">
    <source>
        <dbReference type="ARBA" id="ARBA00022691"/>
    </source>
</evidence>
<name>A0AAN8UK53_9MAGN</name>
<comment type="caution">
    <text evidence="10">The sequence shown here is derived from an EMBL/GenBank/DDBJ whole genome shotgun (WGS) entry which is preliminary data.</text>
</comment>
<dbReference type="InterPro" id="IPR015424">
    <property type="entry name" value="PyrdxlP-dep_Trfase"/>
</dbReference>
<dbReference type="AlphaFoldDB" id="A0AAN8UK53"/>
<evidence type="ECO:0000259" key="9">
    <source>
        <dbReference type="Pfam" id="PF00155"/>
    </source>
</evidence>
<evidence type="ECO:0000313" key="11">
    <source>
        <dbReference type="Proteomes" id="UP001370490"/>
    </source>
</evidence>
<feature type="non-terminal residue" evidence="10">
    <location>
        <position position="1"/>
    </location>
</feature>
<keyword evidence="4" id="KW-0663">Pyridoxal phosphate</keyword>
<dbReference type="PRINTS" id="PR00753">
    <property type="entry name" value="ACCSYNTHASE"/>
</dbReference>
<dbReference type="Gene3D" id="3.40.640.10">
    <property type="entry name" value="Type I PLP-dependent aspartate aminotransferase-like (Major domain)"/>
    <property type="match status" value="1"/>
</dbReference>
<keyword evidence="3" id="KW-0949">S-adenosyl-L-methionine</keyword>
<feature type="domain" description="Aminotransferase class I/classII large" evidence="9">
    <location>
        <begin position="10"/>
        <end position="358"/>
    </location>
</feature>
<dbReference type="InterPro" id="IPR004839">
    <property type="entry name" value="Aminotransferase_I/II_large"/>
</dbReference>
<keyword evidence="10" id="KW-0032">Aminotransferase</keyword>
<gene>
    <name evidence="10" type="ORF">RJ641_016745</name>
</gene>
<proteinExistence type="predicted"/>
<comment type="pathway">
    <text evidence="6">Alkene biosynthesis; ethylene biosynthesis via S-adenosyl-L-methionine; ethylene from S-adenosyl-L-methionine: step 1/2.</text>
</comment>
<keyword evidence="5" id="KW-0456">Lyase</keyword>
<dbReference type="EC" id="4.4.1.14" evidence="7"/>
<dbReference type="GO" id="GO:0009693">
    <property type="term" value="P:ethylene biosynthetic process"/>
    <property type="evidence" value="ECO:0007669"/>
    <property type="project" value="UniProtKB-KW"/>
</dbReference>
<dbReference type="SUPFAM" id="SSF53383">
    <property type="entry name" value="PLP-dependent transferases"/>
    <property type="match status" value="1"/>
</dbReference>
<dbReference type="CDD" id="cd00609">
    <property type="entry name" value="AAT_like"/>
    <property type="match status" value="1"/>
</dbReference>
<dbReference type="Proteomes" id="UP001370490">
    <property type="component" value="Unassembled WGS sequence"/>
</dbReference>
<evidence type="ECO:0000256" key="7">
    <source>
        <dbReference type="ARBA" id="ARBA00039053"/>
    </source>
</evidence>
<sequence>LSFDLIQEGISSFEDIAIFQDYHGLPEFRYAMAKFMGQVRGNRVTFDPNRIVMGDGATEASEILVFCLADPGDAFLVPSPSYPALQPDFDFGFGHFLQLIPVPCSSANDFQLEREALEEAYKKVQQANIKVKGLILANPSNPLGTLMSKDALTTLVSFINEKNIHLVCDEIYSATIFCPPEFVSILEVIQDPNVVCNKDLIHILYSLSNDMGLLGFRVGIVYSYNDAVMACGRKMSSFGLVSSQTQHLLALMLSDEEFIPRGEREKACQRHMLFTKGLEEVGISCLRSNAGLFVWMDLRRLLSEPKLEGEMKLRRIIINDVKLNVSPGSSFLCCEPGWFRVCFANMDDHTMKVVLLRIRSFVSGKKERLVKSEIPVIKDNKRPQKSLCLSFAACRLDGSVIMSPRIMSLHSPLPYSPMV</sequence>
<dbReference type="Pfam" id="PF00155">
    <property type="entry name" value="Aminotran_1_2"/>
    <property type="match status" value="1"/>
</dbReference>
<keyword evidence="10" id="KW-0808">Transferase</keyword>